<feature type="region of interest" description="Disordered" evidence="1">
    <location>
        <begin position="222"/>
        <end position="241"/>
    </location>
</feature>
<dbReference type="AlphaFoldDB" id="A0AAN6LXN4"/>
<proteinExistence type="predicted"/>
<feature type="compositionally biased region" description="Basic and acidic residues" evidence="1">
    <location>
        <begin position="222"/>
        <end position="231"/>
    </location>
</feature>
<protein>
    <submittedName>
        <fullName evidence="3">Uncharacterized protein</fullName>
    </submittedName>
</protein>
<accession>A0AAN6LXN4</accession>
<keyword evidence="2" id="KW-0732">Signal</keyword>
<gene>
    <name evidence="3" type="ORF">GRF29_96g1410373</name>
</gene>
<comment type="caution">
    <text evidence="3">The sequence shown here is derived from an EMBL/GenBank/DDBJ whole genome shotgun (WGS) entry which is preliminary data.</text>
</comment>
<dbReference type="Proteomes" id="UP001280581">
    <property type="component" value="Unassembled WGS sequence"/>
</dbReference>
<evidence type="ECO:0000256" key="1">
    <source>
        <dbReference type="SAM" id="MobiDB-lite"/>
    </source>
</evidence>
<evidence type="ECO:0000256" key="2">
    <source>
        <dbReference type="SAM" id="SignalP"/>
    </source>
</evidence>
<feature type="signal peptide" evidence="2">
    <location>
        <begin position="1"/>
        <end position="18"/>
    </location>
</feature>
<organism evidence="3 4">
    <name type="scientific">Pseudopithomyces chartarum</name>
    <dbReference type="NCBI Taxonomy" id="1892770"/>
    <lineage>
        <taxon>Eukaryota</taxon>
        <taxon>Fungi</taxon>
        <taxon>Dikarya</taxon>
        <taxon>Ascomycota</taxon>
        <taxon>Pezizomycotina</taxon>
        <taxon>Dothideomycetes</taxon>
        <taxon>Pleosporomycetidae</taxon>
        <taxon>Pleosporales</taxon>
        <taxon>Massarineae</taxon>
        <taxon>Didymosphaeriaceae</taxon>
        <taxon>Pseudopithomyces</taxon>
    </lineage>
</organism>
<dbReference type="EMBL" id="WVTA01000008">
    <property type="protein sequence ID" value="KAK3208105.1"/>
    <property type="molecule type" value="Genomic_DNA"/>
</dbReference>
<keyword evidence="4" id="KW-1185">Reference proteome</keyword>
<feature type="chain" id="PRO_5042859935" evidence="2">
    <location>
        <begin position="19"/>
        <end position="241"/>
    </location>
</feature>
<sequence length="241" mass="26003">MSPRAVLLLAVLASSATAQITTAYLLPNSSYGTNRLRFVASIINATNDELTLAAHLDDESKYTALGEWGTDTWTFGPTYIIASTSQLMPRGPRPSEASDASAYSLRCDVVTTATTADCTVSQGPSLVVNQCNTRHFSRSQQLFTDVWTYSQDGEVGTETIVRTFPGTPTTSQVIPEWCPNETNLAASDMTAIEVPESARVRTFTKARTADGDDGGVGWWEWHGHGDGKPGADWDGEPGFEV</sequence>
<evidence type="ECO:0000313" key="4">
    <source>
        <dbReference type="Proteomes" id="UP001280581"/>
    </source>
</evidence>
<reference evidence="3 4" key="1">
    <citation type="submission" date="2021-02" db="EMBL/GenBank/DDBJ databases">
        <title>Genome assembly of Pseudopithomyces chartarum.</title>
        <authorList>
            <person name="Jauregui R."/>
            <person name="Singh J."/>
            <person name="Voisey C."/>
        </authorList>
    </citation>
    <scope>NUCLEOTIDE SEQUENCE [LARGE SCALE GENOMIC DNA]</scope>
    <source>
        <strain evidence="3 4">AGR01</strain>
    </source>
</reference>
<name>A0AAN6LXN4_9PLEO</name>
<evidence type="ECO:0000313" key="3">
    <source>
        <dbReference type="EMBL" id="KAK3208105.1"/>
    </source>
</evidence>